<keyword evidence="3" id="KW-1185">Reference proteome</keyword>
<dbReference type="EMBL" id="RCCI01000004">
    <property type="protein sequence ID" value="RLJ68244.1"/>
    <property type="molecule type" value="Genomic_DNA"/>
</dbReference>
<accession>A0A497XK45</accession>
<feature type="transmembrane region" description="Helical" evidence="1">
    <location>
        <begin position="240"/>
        <end position="261"/>
    </location>
</feature>
<keyword evidence="1" id="KW-0812">Transmembrane</keyword>
<comment type="caution">
    <text evidence="2">The sequence shown here is derived from an EMBL/GenBank/DDBJ whole genome shotgun (WGS) entry which is preliminary data.</text>
</comment>
<organism evidence="2 3">
    <name type="scientific">Sulfurisoma sediminicola</name>
    <dbReference type="NCBI Taxonomy" id="1381557"/>
    <lineage>
        <taxon>Bacteria</taxon>
        <taxon>Pseudomonadati</taxon>
        <taxon>Pseudomonadota</taxon>
        <taxon>Betaproteobacteria</taxon>
        <taxon>Nitrosomonadales</taxon>
        <taxon>Sterolibacteriaceae</taxon>
        <taxon>Sulfurisoma</taxon>
    </lineage>
</organism>
<dbReference type="AlphaFoldDB" id="A0A497XK45"/>
<protein>
    <submittedName>
        <fullName evidence="2">Uncharacterized protein</fullName>
    </submittedName>
</protein>
<reference evidence="2 3" key="1">
    <citation type="submission" date="2018-10" db="EMBL/GenBank/DDBJ databases">
        <title>Genomic Encyclopedia of Type Strains, Phase IV (KMG-IV): sequencing the most valuable type-strain genomes for metagenomic binning, comparative biology and taxonomic classification.</title>
        <authorList>
            <person name="Goeker M."/>
        </authorList>
    </citation>
    <scope>NUCLEOTIDE SEQUENCE [LARGE SCALE GENOMIC DNA]</scope>
    <source>
        <strain evidence="2 3">DSM 26916</strain>
    </source>
</reference>
<evidence type="ECO:0000313" key="2">
    <source>
        <dbReference type="EMBL" id="RLJ68244.1"/>
    </source>
</evidence>
<sequence length="271" mass="28914">MKTQHRLLDAAIAVFLLGAVAMALLIARGILLAAEAETDLANRDGKSNATATAKALDTEFGAMRHLARVFVAERRALLEDIGARGDPNDHIFDLAEAVSRWFPHNLAFTIADGEGVPLVTDFKNGIGPACLADLKLSAAGRLDRVPLHMAGGISHVDILVPVTFRDGRRGSFMVSFTTTGLAGLMSASGDSRYTVSLVPAGTPAGINEFLAPVPVSDLAIKVRLDPKFLDVVDGISRRDLLIYVGGFSAFALFGASVLLWMRRRLRRAPPG</sequence>
<evidence type="ECO:0000313" key="3">
    <source>
        <dbReference type="Proteomes" id="UP000268908"/>
    </source>
</evidence>
<gene>
    <name evidence="2" type="ORF">DFR35_0798</name>
</gene>
<name>A0A497XK45_9PROT</name>
<keyword evidence="1" id="KW-1133">Transmembrane helix</keyword>
<dbReference type="Proteomes" id="UP000268908">
    <property type="component" value="Unassembled WGS sequence"/>
</dbReference>
<evidence type="ECO:0000256" key="1">
    <source>
        <dbReference type="SAM" id="Phobius"/>
    </source>
</evidence>
<proteinExistence type="predicted"/>
<dbReference type="RefSeq" id="WP_121240160.1">
    <property type="nucleotide sequence ID" value="NZ_BHVV01000001.1"/>
</dbReference>
<keyword evidence="1" id="KW-0472">Membrane</keyword>